<dbReference type="GeneID" id="93824181"/>
<dbReference type="InterPro" id="IPR003491">
    <property type="entry name" value="REP-like_C"/>
</dbReference>
<evidence type="ECO:0000313" key="3">
    <source>
        <dbReference type="EMBL" id="KAB7577573.1"/>
    </source>
</evidence>
<gene>
    <name evidence="4" type="ORF">DKP91_10145</name>
    <name evidence="3" type="ORF">GBM73_09640</name>
</gene>
<dbReference type="Pfam" id="PF01381">
    <property type="entry name" value="HTH_3"/>
    <property type="match status" value="1"/>
</dbReference>
<dbReference type="InterPro" id="IPR001387">
    <property type="entry name" value="Cro/C1-type_HTH"/>
</dbReference>
<dbReference type="EMBL" id="KP001176">
    <property type="protein sequence ID" value="AJS09818.1"/>
    <property type="molecule type" value="Genomic_DNA"/>
</dbReference>
<dbReference type="SUPFAM" id="SSF47413">
    <property type="entry name" value="lambda repressor-like DNA-binding domains"/>
    <property type="match status" value="1"/>
</dbReference>
<evidence type="ECO:0000313" key="4">
    <source>
        <dbReference type="EMBL" id="PZM55311.1"/>
    </source>
</evidence>
<dbReference type="OMA" id="NITREHW"/>
<reference evidence="4 5" key="2">
    <citation type="submission" date="2018-05" db="EMBL/GenBank/DDBJ databases">
        <title>Vancomycin-resistant Enterococcus faecium strain from Chelyabinsk, Russia.</title>
        <authorList>
            <person name="Gostev V."/>
            <person name="Goncharov A."/>
            <person name="Kolodzhieva V."/>
            <person name="Suvorov A."/>
            <person name="Sidorenko S."/>
            <person name="Zueva L."/>
        </authorList>
    </citation>
    <scope>NUCLEOTIDE SEQUENCE [LARGE SCALE GENOMIC DNA]</scope>
    <source>
        <strain evidence="4 5">20</strain>
    </source>
</reference>
<dbReference type="Pfam" id="PF02486">
    <property type="entry name" value="Rep_trans"/>
    <property type="match status" value="1"/>
</dbReference>
<dbReference type="InterPro" id="IPR010982">
    <property type="entry name" value="Lambda_DNA-bd_dom_sf"/>
</dbReference>
<reference evidence="3 6" key="3">
    <citation type="submission" date="2019-10" db="EMBL/GenBank/DDBJ databases">
        <title>Evolutionary dynamics of vancomycin-resistant Enterococcus faecium during gastrointestinal tract colonization and bloodstream infection in immunocompromised pediatric patients.</title>
        <authorList>
            <person name="Chilambi G.S."/>
            <person name="Nordstrom H.R."/>
            <person name="Evans D.R."/>
            <person name="Ferrolino J."/>
            <person name="Hayden R.T."/>
            <person name="Maron G.M."/>
            <person name="Vo A.N."/>
            <person name="Gilmore M.S."/>
            <person name="Wolf J."/>
            <person name="Rosch J.W."/>
            <person name="Van Tyne D."/>
        </authorList>
    </citation>
    <scope>NUCLEOTIDE SEQUENCE [LARGE SCALE GENOMIC DNA]</scope>
    <source>
        <strain evidence="3 6">VRECG27</strain>
    </source>
</reference>
<dbReference type="CDD" id="cd00093">
    <property type="entry name" value="HTH_XRE"/>
    <property type="match status" value="1"/>
</dbReference>
<proteinExistence type="predicted"/>
<evidence type="ECO:0000259" key="1">
    <source>
        <dbReference type="PROSITE" id="PS50943"/>
    </source>
</evidence>
<feature type="domain" description="HTH cro/C1-type" evidence="1">
    <location>
        <begin position="11"/>
        <end position="67"/>
    </location>
</feature>
<protein>
    <submittedName>
        <fullName evidence="2">Replication initiation factor</fullName>
    </submittedName>
    <submittedName>
        <fullName evidence="3">XRE family transcriptional regulator</fullName>
    </submittedName>
</protein>
<keyword evidence="2" id="KW-0648">Protein biosynthesis</keyword>
<name>A0A0D3RKA7_ENTFC</name>
<evidence type="ECO:0000313" key="5">
    <source>
        <dbReference type="Proteomes" id="UP000249070"/>
    </source>
</evidence>
<accession>A0A0D3RKA7</accession>
<dbReference type="AlphaFoldDB" id="A0A0D3RKA7"/>
<dbReference type="RefSeq" id="WP_000426689.1">
    <property type="nucleotide sequence ID" value="NZ_AP022341.1"/>
</dbReference>
<evidence type="ECO:0000313" key="2">
    <source>
        <dbReference type="EMBL" id="AJS09818.1"/>
    </source>
</evidence>
<reference evidence="2" key="1">
    <citation type="submission" date="2014-10" db="EMBL/GenBank/DDBJ databases">
        <title>Spread of Tn5801 among enterococcal species from different origins.</title>
        <authorList>
            <person name="Leon-Sampedro R."/>
            <person name="Novais C."/>
            <person name="Peixe L."/>
            <person name="Baquero F."/>
            <person name="Coque T.M."/>
        </authorList>
    </citation>
    <scope>NUCLEOTIDE SEQUENCE</scope>
    <source>
        <strain evidence="2">E240</strain>
    </source>
</reference>
<dbReference type="SMART" id="SM00530">
    <property type="entry name" value="HTH_XRE"/>
    <property type="match status" value="1"/>
</dbReference>
<dbReference type="EMBL" id="WEFP01000001">
    <property type="protein sequence ID" value="KAB7577573.1"/>
    <property type="molecule type" value="Genomic_DNA"/>
</dbReference>
<dbReference type="GO" id="GO:0003677">
    <property type="term" value="F:DNA binding"/>
    <property type="evidence" value="ECO:0007669"/>
    <property type="project" value="InterPro"/>
</dbReference>
<dbReference type="Gene3D" id="1.10.260.40">
    <property type="entry name" value="lambda repressor-like DNA-binding domains"/>
    <property type="match status" value="1"/>
</dbReference>
<sequence>MENEKIWIKELKEKRLAYGVSQNKLAVASHITRPYLSDIETGKAVPTQQVKEDLLNALERFNPDNPLEMLFDYVRIRFPTNDVAQIIGEVLRLNMDYMLHEDFGYYSYPEHYRFGDIVVLVSHDVSKGVLLELKGKGCRQFENFLLAQHRSWYDFFQDCMEHKGIFKRLDLAINDKTGILNIPDLAKKCKQEECISVFRSFKNYRSGELVHRDEKPYMGNTLYIGSLKSEVYFCIYEKDYEQYVKNDVPLEDAEVKNRFEIRLKNDRATQAMKDLLAHQQAEKTAFEIINRYIRFADKDDTKRRSDWKTNERWEWFIGKNRGALRLTTQPEPYSFERTLNWLHHQVAPTLKIASILDVLNGTTIISTMIQEAKLTEKHEKLIEQQHLAMEDLIT</sequence>
<keyword evidence="2" id="KW-0396">Initiation factor</keyword>
<dbReference type="PROSITE" id="PS50943">
    <property type="entry name" value="HTH_CROC1"/>
    <property type="match status" value="1"/>
</dbReference>
<dbReference type="Pfam" id="PF18106">
    <property type="entry name" value="Rol_Rep_N"/>
    <property type="match status" value="1"/>
</dbReference>
<organism evidence="2">
    <name type="scientific">Enterococcus faecium</name>
    <name type="common">Streptococcus faecium</name>
    <dbReference type="NCBI Taxonomy" id="1352"/>
    <lineage>
        <taxon>Bacteria</taxon>
        <taxon>Bacillati</taxon>
        <taxon>Bacillota</taxon>
        <taxon>Bacilli</taxon>
        <taxon>Lactobacillales</taxon>
        <taxon>Enterococcaceae</taxon>
        <taxon>Enterococcus</taxon>
    </lineage>
</organism>
<evidence type="ECO:0000313" key="6">
    <source>
        <dbReference type="Proteomes" id="UP000469871"/>
    </source>
</evidence>
<dbReference type="NCBIfam" id="NF041493">
    <property type="entry name" value="MobT"/>
    <property type="match status" value="1"/>
</dbReference>
<dbReference type="InterPro" id="IPR040819">
    <property type="entry name" value="Rol_Rep_N"/>
</dbReference>
<dbReference type="Proteomes" id="UP000469871">
    <property type="component" value="Unassembled WGS sequence"/>
</dbReference>
<dbReference type="GO" id="GO:0003743">
    <property type="term" value="F:translation initiation factor activity"/>
    <property type="evidence" value="ECO:0007669"/>
    <property type="project" value="UniProtKB-KW"/>
</dbReference>
<dbReference type="InterPro" id="IPR048093">
    <property type="entry name" value="MobT"/>
</dbReference>
<dbReference type="Proteomes" id="UP000249070">
    <property type="component" value="Unassembled WGS sequence"/>
</dbReference>
<dbReference type="EMBL" id="QHGU01000050">
    <property type="protein sequence ID" value="PZM55311.1"/>
    <property type="molecule type" value="Genomic_DNA"/>
</dbReference>